<evidence type="ECO:0000256" key="1">
    <source>
        <dbReference type="ARBA" id="ARBA00007116"/>
    </source>
</evidence>
<keyword evidence="2 7" id="KW-0699">rRNA-binding</keyword>
<dbReference type="FunFam" id="3.30.420.100:FF:000001">
    <property type="entry name" value="50S ribosomal protein L18"/>
    <property type="match status" value="1"/>
</dbReference>
<reference evidence="9" key="1">
    <citation type="submission" date="2016-06" db="EMBL/GenBank/DDBJ databases">
        <authorList>
            <person name="Varghese N."/>
        </authorList>
    </citation>
    <scope>NUCLEOTIDE SEQUENCE [LARGE SCALE GENOMIC DNA]</scope>
    <source>
        <strain evidence="9">DSM 46123</strain>
    </source>
</reference>
<dbReference type="NCBIfam" id="TIGR00060">
    <property type="entry name" value="L18_bact"/>
    <property type="match status" value="1"/>
</dbReference>
<dbReference type="GO" id="GO:0003735">
    <property type="term" value="F:structural constituent of ribosome"/>
    <property type="evidence" value="ECO:0007669"/>
    <property type="project" value="InterPro"/>
</dbReference>
<comment type="subunit">
    <text evidence="7">Part of the 50S ribosomal subunit; part of the 5S rRNA/L5/L18/L25 subcomplex. Contacts the 5S and 23S rRNAs.</text>
</comment>
<dbReference type="InterPro" id="IPR005484">
    <property type="entry name" value="Ribosomal_uL18_bac/plant/anim"/>
</dbReference>
<dbReference type="AlphaFoldDB" id="A0A1C6R9Y6"/>
<evidence type="ECO:0000256" key="5">
    <source>
        <dbReference type="ARBA" id="ARBA00023274"/>
    </source>
</evidence>
<dbReference type="Proteomes" id="UP000198906">
    <property type="component" value="Unassembled WGS sequence"/>
</dbReference>
<accession>A0A1C6R9Y6</accession>
<dbReference type="SUPFAM" id="SSF53137">
    <property type="entry name" value="Translational machinery components"/>
    <property type="match status" value="1"/>
</dbReference>
<keyword evidence="3 7" id="KW-0694">RNA-binding</keyword>
<keyword evidence="4 7" id="KW-0689">Ribosomal protein</keyword>
<dbReference type="PANTHER" id="PTHR12899">
    <property type="entry name" value="39S RIBOSOMAL PROTEIN L18, MITOCHONDRIAL"/>
    <property type="match status" value="1"/>
</dbReference>
<dbReference type="EMBL" id="FMHU01000001">
    <property type="protein sequence ID" value="SCL13934.1"/>
    <property type="molecule type" value="Genomic_DNA"/>
</dbReference>
<dbReference type="GO" id="GO:0008097">
    <property type="term" value="F:5S rRNA binding"/>
    <property type="evidence" value="ECO:0007669"/>
    <property type="project" value="TreeGrafter"/>
</dbReference>
<dbReference type="GO" id="GO:0022625">
    <property type="term" value="C:cytosolic large ribosomal subunit"/>
    <property type="evidence" value="ECO:0007669"/>
    <property type="project" value="TreeGrafter"/>
</dbReference>
<evidence type="ECO:0000256" key="4">
    <source>
        <dbReference type="ARBA" id="ARBA00022980"/>
    </source>
</evidence>
<evidence type="ECO:0000313" key="8">
    <source>
        <dbReference type="EMBL" id="SCL13934.1"/>
    </source>
</evidence>
<dbReference type="InterPro" id="IPR004389">
    <property type="entry name" value="Ribosomal_uL18_bac-type"/>
</dbReference>
<dbReference type="GO" id="GO:0006412">
    <property type="term" value="P:translation"/>
    <property type="evidence" value="ECO:0007669"/>
    <property type="project" value="UniProtKB-UniRule"/>
</dbReference>
<sequence>MSATLLKRRRGVAAKRAVGRARRHFRVRKNVNGTAERPRLVVTRSLRHIVAQIVDDTKGHTLASASTLDASLRGTEGDKSALAGKVGALLAERAKAAGVSKVVFDRGGNRYAGRVAALADAAREAGLEF</sequence>
<dbReference type="PANTHER" id="PTHR12899:SF3">
    <property type="entry name" value="LARGE RIBOSOMAL SUBUNIT PROTEIN UL18M"/>
    <property type="match status" value="1"/>
</dbReference>
<evidence type="ECO:0000313" key="9">
    <source>
        <dbReference type="Proteomes" id="UP000198906"/>
    </source>
</evidence>
<comment type="function">
    <text evidence="7">This is one of the proteins that bind and probably mediate the attachment of the 5S RNA into the large ribosomal subunit, where it forms part of the central protuberance.</text>
</comment>
<dbReference type="Gene3D" id="3.30.420.100">
    <property type="match status" value="1"/>
</dbReference>
<dbReference type="STRING" id="47866.GA0074694_0542"/>
<dbReference type="Pfam" id="PF00861">
    <property type="entry name" value="Ribosomal_L18p"/>
    <property type="match status" value="1"/>
</dbReference>
<keyword evidence="9" id="KW-1185">Reference proteome</keyword>
<organism evidence="8 9">
    <name type="scientific">Micromonospora inyonensis</name>
    <dbReference type="NCBI Taxonomy" id="47866"/>
    <lineage>
        <taxon>Bacteria</taxon>
        <taxon>Bacillati</taxon>
        <taxon>Actinomycetota</taxon>
        <taxon>Actinomycetes</taxon>
        <taxon>Micromonosporales</taxon>
        <taxon>Micromonosporaceae</taxon>
        <taxon>Micromonospora</taxon>
    </lineage>
</organism>
<evidence type="ECO:0000256" key="7">
    <source>
        <dbReference type="HAMAP-Rule" id="MF_01337"/>
    </source>
</evidence>
<comment type="similarity">
    <text evidence="1 7">Belongs to the universal ribosomal protein uL18 family.</text>
</comment>
<gene>
    <name evidence="7" type="primary">rplR</name>
    <name evidence="8" type="ORF">GA0074694_0542</name>
</gene>
<evidence type="ECO:0000256" key="3">
    <source>
        <dbReference type="ARBA" id="ARBA00022884"/>
    </source>
</evidence>
<name>A0A1C6R9Y6_9ACTN</name>
<proteinExistence type="inferred from homology"/>
<dbReference type="RefSeq" id="WP_091451900.1">
    <property type="nucleotide sequence ID" value="NZ_FMHU01000001.1"/>
</dbReference>
<keyword evidence="5 7" id="KW-0687">Ribonucleoprotein</keyword>
<dbReference type="InterPro" id="IPR057268">
    <property type="entry name" value="Ribosomal_L18"/>
</dbReference>
<dbReference type="HAMAP" id="MF_01337_B">
    <property type="entry name" value="Ribosomal_uL18_B"/>
    <property type="match status" value="1"/>
</dbReference>
<evidence type="ECO:0000256" key="2">
    <source>
        <dbReference type="ARBA" id="ARBA00022730"/>
    </source>
</evidence>
<evidence type="ECO:0000256" key="6">
    <source>
        <dbReference type="ARBA" id="ARBA00035197"/>
    </source>
</evidence>
<protein>
    <recommendedName>
        <fullName evidence="6 7">Large ribosomal subunit protein uL18</fullName>
    </recommendedName>
</protein>
<dbReference type="CDD" id="cd00432">
    <property type="entry name" value="Ribosomal_L18_L5e"/>
    <property type="match status" value="1"/>
</dbReference>